<feature type="region of interest" description="Disordered" evidence="1">
    <location>
        <begin position="269"/>
        <end position="319"/>
    </location>
</feature>
<evidence type="ECO:0000313" key="3">
    <source>
        <dbReference type="EMBL" id="AMY23588.1"/>
    </source>
</evidence>
<sequence>MGPVCGVAVESDALRIAYTDGDRRVVESVDLELTDPDRAMHDLSDRIGARGPFDSVVITGREARTLRYTDFPTSAGLAASVETVDEHDALLAFVRSLDTLADATTVLVLDLGRRGTSALVVNTAEETVEWHDRTESFGGERLDDVVQGLVMTKGILPEPEGPEGVASYRTFFRELRELLTTSAGVRAPNNGPMILERDEFEAVATPLIDDMIEWVGPRTTDAIVLLGGVANSPLVQRRVRATWPVPVTVHDSVSPVAEGALIRAEIGSKQAPDPVVEPSPVAEVVESESPSEVESTTQPEAEPELAREDPSPHRARGVGRRGVAAIPMSYLSTLSGRQWTRQAVLKIGAVAVSVGVVVVALMFALFADFDNAPRSVINTDPGFEATLAEIAPPVTDTPPPDQPAAAGPTTLTYEQLYVEQYSYTGEMYQPPGEASDIGFGFTDTEAEQAGP</sequence>
<evidence type="ECO:0000313" key="4">
    <source>
        <dbReference type="Proteomes" id="UP000076038"/>
    </source>
</evidence>
<feature type="transmembrane region" description="Helical" evidence="2">
    <location>
        <begin position="343"/>
        <end position="367"/>
    </location>
</feature>
<keyword evidence="2" id="KW-0812">Transmembrane</keyword>
<keyword evidence="4" id="KW-1185">Reference proteome</keyword>
<dbReference type="Gene3D" id="3.90.640.10">
    <property type="entry name" value="Actin, Chain A, domain 4"/>
    <property type="match status" value="1"/>
</dbReference>
<dbReference type="OrthoDB" id="4445198at2"/>
<dbReference type="Gene3D" id="3.30.420.40">
    <property type="match status" value="2"/>
</dbReference>
<reference evidence="4" key="2">
    <citation type="submission" date="2016-04" db="EMBL/GenBank/DDBJ databases">
        <title>Complete Genome and Plasmid Sequences for Rhodococcus fascians D188 and Draft Sequences for Rhodococcus spp. Isolates PBTS 1 and PBTS 2.</title>
        <authorList>
            <person name="Stamer R."/>
            <person name="Vereecke D."/>
            <person name="Zhang Y."/>
            <person name="Schilkey F."/>
            <person name="Devitt N."/>
            <person name="Randall J."/>
        </authorList>
    </citation>
    <scope>NUCLEOTIDE SEQUENCE [LARGE SCALE GENOMIC DNA]</scope>
    <source>
        <strain evidence="4">PBTS2</strain>
    </source>
</reference>
<dbReference type="SUPFAM" id="SSF53067">
    <property type="entry name" value="Actin-like ATPase domain"/>
    <property type="match status" value="1"/>
</dbReference>
<keyword evidence="2" id="KW-1133">Transmembrane helix</keyword>
<dbReference type="KEGG" id="rhs:A3Q41_02286"/>
<dbReference type="PATRIC" id="fig|1653479.3.peg.2316"/>
<evidence type="ECO:0000256" key="2">
    <source>
        <dbReference type="SAM" id="Phobius"/>
    </source>
</evidence>
<accession>A0A143QLC7</accession>
<proteinExistence type="predicted"/>
<dbReference type="AlphaFoldDB" id="A0A143QLC7"/>
<reference evidence="3 4" key="1">
    <citation type="journal article" date="2016" name="Genome Announc.">
        <title>Complete Genome and Plasmid Sequences for Rhodococcus fascians D188 and Draft Sequences for Rhodococcus Isolates PBTS 1 and PBTS 2.</title>
        <authorList>
            <person name="Stamler R.A."/>
            <person name="Vereecke D."/>
            <person name="Zhang Y."/>
            <person name="Schilkey F."/>
            <person name="Devitt N."/>
            <person name="Randall J.J."/>
        </authorList>
    </citation>
    <scope>NUCLEOTIDE SEQUENCE [LARGE SCALE GENOMIC DNA]</scope>
    <source>
        <strain evidence="3 4">PBTS2</strain>
    </source>
</reference>
<evidence type="ECO:0008006" key="5">
    <source>
        <dbReference type="Google" id="ProtNLM"/>
    </source>
</evidence>
<dbReference type="Proteomes" id="UP000076038">
    <property type="component" value="Chromosome"/>
</dbReference>
<organism evidence="3 4">
    <name type="scientific">Rhodococcoides fascians</name>
    <name type="common">Rhodococcus fascians</name>
    <dbReference type="NCBI Taxonomy" id="1828"/>
    <lineage>
        <taxon>Bacteria</taxon>
        <taxon>Bacillati</taxon>
        <taxon>Actinomycetota</taxon>
        <taxon>Actinomycetes</taxon>
        <taxon>Mycobacteriales</taxon>
        <taxon>Nocardiaceae</taxon>
        <taxon>Rhodococcoides</taxon>
    </lineage>
</organism>
<evidence type="ECO:0000256" key="1">
    <source>
        <dbReference type="SAM" id="MobiDB-lite"/>
    </source>
</evidence>
<dbReference type="RefSeq" id="WP_141214896.1">
    <property type="nucleotide sequence ID" value="NZ_CP015220.1"/>
</dbReference>
<dbReference type="InterPro" id="IPR043129">
    <property type="entry name" value="ATPase_NBD"/>
</dbReference>
<protein>
    <recommendedName>
        <fullName evidence="5">Molecular chaperone</fullName>
    </recommendedName>
</protein>
<feature type="compositionally biased region" description="Low complexity" evidence="1">
    <location>
        <begin position="274"/>
        <end position="284"/>
    </location>
</feature>
<dbReference type="EMBL" id="CP015220">
    <property type="protein sequence ID" value="AMY23588.1"/>
    <property type="molecule type" value="Genomic_DNA"/>
</dbReference>
<keyword evidence="2" id="KW-0472">Membrane</keyword>
<name>A0A143QLC7_RHOFA</name>
<gene>
    <name evidence="3" type="ORF">A3Q41_02286</name>
</gene>